<evidence type="ECO:0000313" key="3">
    <source>
        <dbReference type="Proteomes" id="UP000886520"/>
    </source>
</evidence>
<keyword evidence="3" id="KW-1185">Reference proteome</keyword>
<sequence>MRDKAASQQFHTPTPSQSSRAVNDAIRGTDLPKVPEFFGDRVTTTRRRKTFGNVIGKEEKVHTGQSMSLKMLLDKERLESCHLEMHHRCKPGSKFTCQGKIKGGKCKKKVNLCKEGTAAPSFWGKRNWEGRNNETWVWFCSDDVKHVWDVCPYIVMRPPRPPLEWPVAQGTDLTTHEVKSLQLAGFHIATETMEVQGQRRVGRYRTGISEEASKRIDNALGLEMVIEQVEM</sequence>
<reference evidence="2" key="1">
    <citation type="submission" date="2021-01" db="EMBL/GenBank/DDBJ databases">
        <title>Adiantum capillus-veneris genome.</title>
        <authorList>
            <person name="Fang Y."/>
            <person name="Liao Q."/>
        </authorList>
    </citation>
    <scope>NUCLEOTIDE SEQUENCE</scope>
    <source>
        <strain evidence="2">H3</strain>
        <tissue evidence="2">Leaf</tissue>
    </source>
</reference>
<dbReference type="OrthoDB" id="1989176at2759"/>
<feature type="compositionally biased region" description="Polar residues" evidence="1">
    <location>
        <begin position="1"/>
        <end position="21"/>
    </location>
</feature>
<proteinExistence type="predicted"/>
<comment type="caution">
    <text evidence="2">The sequence shown here is derived from an EMBL/GenBank/DDBJ whole genome shotgun (WGS) entry which is preliminary data.</text>
</comment>
<name>A0A9D4ZJS0_ADICA</name>
<accession>A0A9D4ZJS0</accession>
<dbReference type="AlphaFoldDB" id="A0A9D4ZJS0"/>
<feature type="region of interest" description="Disordered" evidence="1">
    <location>
        <begin position="1"/>
        <end position="27"/>
    </location>
</feature>
<evidence type="ECO:0000256" key="1">
    <source>
        <dbReference type="SAM" id="MobiDB-lite"/>
    </source>
</evidence>
<gene>
    <name evidence="2" type="ORF">GOP47_0009732</name>
</gene>
<evidence type="ECO:0000313" key="2">
    <source>
        <dbReference type="EMBL" id="KAI5075656.1"/>
    </source>
</evidence>
<protein>
    <submittedName>
        <fullName evidence="2">Uncharacterized protein</fullName>
    </submittedName>
</protein>
<dbReference type="EMBL" id="JABFUD020000009">
    <property type="protein sequence ID" value="KAI5075656.1"/>
    <property type="molecule type" value="Genomic_DNA"/>
</dbReference>
<dbReference type="Proteomes" id="UP000886520">
    <property type="component" value="Chromosome 9"/>
</dbReference>
<organism evidence="2 3">
    <name type="scientific">Adiantum capillus-veneris</name>
    <name type="common">Maidenhair fern</name>
    <dbReference type="NCBI Taxonomy" id="13818"/>
    <lineage>
        <taxon>Eukaryota</taxon>
        <taxon>Viridiplantae</taxon>
        <taxon>Streptophyta</taxon>
        <taxon>Embryophyta</taxon>
        <taxon>Tracheophyta</taxon>
        <taxon>Polypodiopsida</taxon>
        <taxon>Polypodiidae</taxon>
        <taxon>Polypodiales</taxon>
        <taxon>Pteridineae</taxon>
        <taxon>Pteridaceae</taxon>
        <taxon>Vittarioideae</taxon>
        <taxon>Adiantum</taxon>
    </lineage>
</organism>